<dbReference type="EMBL" id="MGEF01000025">
    <property type="protein sequence ID" value="OGL78711.1"/>
    <property type="molecule type" value="Genomic_DNA"/>
</dbReference>
<evidence type="ECO:0000313" key="4">
    <source>
        <dbReference type="Proteomes" id="UP000176604"/>
    </source>
</evidence>
<dbReference type="GO" id="GO:0004674">
    <property type="term" value="F:protein serine/threonine kinase activity"/>
    <property type="evidence" value="ECO:0007669"/>
    <property type="project" value="UniProtKB-KW"/>
</dbReference>
<keyword evidence="1" id="KW-0723">Serine/threonine-protein kinase</keyword>
<dbReference type="PANTHER" id="PTHR35526">
    <property type="entry name" value="ANTI-SIGMA-F FACTOR RSBW-RELATED"/>
    <property type="match status" value="1"/>
</dbReference>
<gene>
    <name evidence="3" type="ORF">A3J43_02175</name>
</gene>
<dbReference type="InterPro" id="IPR003594">
    <property type="entry name" value="HATPase_dom"/>
</dbReference>
<reference evidence="3 4" key="1">
    <citation type="journal article" date="2016" name="Nat. Commun.">
        <title>Thousands of microbial genomes shed light on interconnected biogeochemical processes in an aquifer system.</title>
        <authorList>
            <person name="Anantharaman K."/>
            <person name="Brown C.T."/>
            <person name="Hug L.A."/>
            <person name="Sharon I."/>
            <person name="Castelle C.J."/>
            <person name="Probst A.J."/>
            <person name="Thomas B.C."/>
            <person name="Singh A."/>
            <person name="Wilkins M.J."/>
            <person name="Karaoz U."/>
            <person name="Brodie E.L."/>
            <person name="Williams K.H."/>
            <person name="Hubbard S.S."/>
            <person name="Banfield J.F."/>
        </authorList>
    </citation>
    <scope>NUCLEOTIDE SEQUENCE [LARGE SCALE GENOMIC DNA]</scope>
</reference>
<evidence type="ECO:0000313" key="3">
    <source>
        <dbReference type="EMBL" id="OGL78711.1"/>
    </source>
</evidence>
<evidence type="ECO:0000256" key="1">
    <source>
        <dbReference type="ARBA" id="ARBA00022527"/>
    </source>
</evidence>
<comment type="caution">
    <text evidence="3">The sequence shown here is derived from an EMBL/GenBank/DDBJ whole genome shotgun (WGS) entry which is preliminary data.</text>
</comment>
<dbReference type="InterPro" id="IPR036890">
    <property type="entry name" value="HATPase_C_sf"/>
</dbReference>
<dbReference type="Pfam" id="PF13581">
    <property type="entry name" value="HATPase_c_2"/>
    <property type="match status" value="1"/>
</dbReference>
<dbReference type="CDD" id="cd16936">
    <property type="entry name" value="HATPase_RsbW-like"/>
    <property type="match status" value="1"/>
</dbReference>
<dbReference type="InterPro" id="IPR050267">
    <property type="entry name" value="Anti-sigma-factor_SerPK"/>
</dbReference>
<dbReference type="AlphaFoldDB" id="A0A1F7UK99"/>
<protein>
    <recommendedName>
        <fullName evidence="2">Histidine kinase/HSP90-like ATPase domain-containing protein</fullName>
    </recommendedName>
</protein>
<evidence type="ECO:0000259" key="2">
    <source>
        <dbReference type="Pfam" id="PF13581"/>
    </source>
</evidence>
<sequence length="183" mass="20037">MSKLPPGELGEPYENAAPQEIVVEENKITMLSKRKLVVEAEKILEAALQEARWLQQSLDTAMTAITEAINNAVIHGCLRVREGASAPGYETKVAEAEKKYGDIKHLYISYAITDTTIKVEIEDEGKKPFVPKGLPDPLAPKNLLKESGRGIMIMETIGTVSFTQGERGGTLVTLEIKKETQSA</sequence>
<keyword evidence="1" id="KW-0808">Transferase</keyword>
<dbReference type="Proteomes" id="UP000176604">
    <property type="component" value="Unassembled WGS sequence"/>
</dbReference>
<organism evidence="3 4">
    <name type="scientific">Candidatus Uhrbacteria bacterium RIFCSPHIGHO2_12_FULL_54_23</name>
    <dbReference type="NCBI Taxonomy" id="1802397"/>
    <lineage>
        <taxon>Bacteria</taxon>
        <taxon>Candidatus Uhriibacteriota</taxon>
    </lineage>
</organism>
<accession>A0A1F7UK99</accession>
<dbReference type="STRING" id="1802397.A3J43_02175"/>
<name>A0A1F7UK99_9BACT</name>
<proteinExistence type="predicted"/>
<feature type="domain" description="Histidine kinase/HSP90-like ATPase" evidence="2">
    <location>
        <begin position="36"/>
        <end position="174"/>
    </location>
</feature>
<dbReference type="PANTHER" id="PTHR35526:SF3">
    <property type="entry name" value="ANTI-SIGMA-F FACTOR RSBW"/>
    <property type="match status" value="1"/>
</dbReference>
<dbReference type="Gene3D" id="3.30.565.10">
    <property type="entry name" value="Histidine kinase-like ATPase, C-terminal domain"/>
    <property type="match status" value="1"/>
</dbReference>
<keyword evidence="1" id="KW-0418">Kinase</keyword>